<evidence type="ECO:0000256" key="3">
    <source>
        <dbReference type="ARBA" id="ARBA00022801"/>
    </source>
</evidence>
<dbReference type="InterPro" id="IPR027094">
    <property type="entry name" value="Mitofusin_fam"/>
</dbReference>
<dbReference type="Proteomes" id="UP000610746">
    <property type="component" value="Unassembled WGS sequence"/>
</dbReference>
<keyword evidence="6" id="KW-0175">Coiled coil</keyword>
<comment type="subcellular location">
    <subcellularLocation>
        <location evidence="1">Membrane</location>
    </subcellularLocation>
</comment>
<dbReference type="EMBL" id="JABSNO010000023">
    <property type="protein sequence ID" value="NRS93555.1"/>
    <property type="molecule type" value="Genomic_DNA"/>
</dbReference>
<dbReference type="RefSeq" id="WP_173780110.1">
    <property type="nucleotide sequence ID" value="NZ_JABSNO010000023.1"/>
</dbReference>
<evidence type="ECO:0000313" key="9">
    <source>
        <dbReference type="Proteomes" id="UP000610746"/>
    </source>
</evidence>
<dbReference type="AlphaFoldDB" id="A0A8J8K6B4"/>
<dbReference type="GO" id="GO:0016020">
    <property type="term" value="C:membrane"/>
    <property type="evidence" value="ECO:0007669"/>
    <property type="project" value="UniProtKB-SubCell"/>
</dbReference>
<name>A0A8J8K6B4_9FLAO</name>
<dbReference type="Gene3D" id="3.40.50.300">
    <property type="entry name" value="P-loop containing nucleotide triphosphate hydrolases"/>
    <property type="match status" value="1"/>
</dbReference>
<dbReference type="SUPFAM" id="SSF52540">
    <property type="entry name" value="P-loop containing nucleoside triphosphate hydrolases"/>
    <property type="match status" value="1"/>
</dbReference>
<dbReference type="PANTHER" id="PTHR10465:SF0">
    <property type="entry name" value="SARCALUMENIN"/>
    <property type="match status" value="1"/>
</dbReference>
<dbReference type="GO" id="GO:0003924">
    <property type="term" value="F:GTPase activity"/>
    <property type="evidence" value="ECO:0007669"/>
    <property type="project" value="InterPro"/>
</dbReference>
<dbReference type="InterPro" id="IPR045063">
    <property type="entry name" value="Dynamin_N"/>
</dbReference>
<keyword evidence="4" id="KW-0342">GTP-binding</keyword>
<feature type="coiled-coil region" evidence="6">
    <location>
        <begin position="402"/>
        <end position="429"/>
    </location>
</feature>
<feature type="coiled-coil region" evidence="6">
    <location>
        <begin position="583"/>
        <end position="675"/>
    </location>
</feature>
<keyword evidence="2" id="KW-0547">Nucleotide-binding</keyword>
<proteinExistence type="predicted"/>
<dbReference type="InterPro" id="IPR027417">
    <property type="entry name" value="P-loop_NTPase"/>
</dbReference>
<evidence type="ECO:0000256" key="2">
    <source>
        <dbReference type="ARBA" id="ARBA00022741"/>
    </source>
</evidence>
<comment type="caution">
    <text evidence="8">The sequence shown here is derived from an EMBL/GenBank/DDBJ whole genome shotgun (WGS) entry which is preliminary data.</text>
</comment>
<dbReference type="Pfam" id="PF00350">
    <property type="entry name" value="Dynamin_N"/>
    <property type="match status" value="1"/>
</dbReference>
<keyword evidence="9" id="KW-1185">Reference proteome</keyword>
<organism evidence="8 9">
    <name type="scientific">Frigoriflavimonas asaccharolytica</name>
    <dbReference type="NCBI Taxonomy" id="2735899"/>
    <lineage>
        <taxon>Bacteria</taxon>
        <taxon>Pseudomonadati</taxon>
        <taxon>Bacteroidota</taxon>
        <taxon>Flavobacteriia</taxon>
        <taxon>Flavobacteriales</taxon>
        <taxon>Weeksellaceae</taxon>
        <taxon>Frigoriflavimonas</taxon>
    </lineage>
</organism>
<keyword evidence="5" id="KW-0472">Membrane</keyword>
<evidence type="ECO:0000256" key="4">
    <source>
        <dbReference type="ARBA" id="ARBA00023134"/>
    </source>
</evidence>
<gene>
    <name evidence="8" type="ORF">HNQ03_002646</name>
</gene>
<dbReference type="PANTHER" id="PTHR10465">
    <property type="entry name" value="TRANSMEMBRANE GTPASE FZO1"/>
    <property type="match status" value="1"/>
</dbReference>
<reference evidence="8" key="1">
    <citation type="submission" date="2020-05" db="EMBL/GenBank/DDBJ databases">
        <title>Genomic Encyclopedia of Type Strains, Phase IV (KMG-V): Genome sequencing to study the core and pangenomes of soil and plant-associated prokaryotes.</title>
        <authorList>
            <person name="Whitman W."/>
        </authorList>
    </citation>
    <scope>NUCLEOTIDE SEQUENCE</scope>
    <source>
        <strain evidence="8">16F</strain>
    </source>
</reference>
<evidence type="ECO:0000256" key="5">
    <source>
        <dbReference type="ARBA" id="ARBA00023136"/>
    </source>
</evidence>
<evidence type="ECO:0000256" key="6">
    <source>
        <dbReference type="SAM" id="Coils"/>
    </source>
</evidence>
<sequence>MDQHLLQQLQEKRAKMKEFASAALNKNWLSDNDYNSIVEKIDNDILTIGVIGQMKCGKSTFLNSFIFGKEILPAASTPMTAALSVITYGEKEMIEVEFYTVDEWKEIQLQASIELAEVIGDKSLESKIKAAKELVAKSQSINSLMPSLLGSTPEDSLENLKDYVSADGKFVSITKSVTIYSPKEWLKNVKIVDTPGFNDPVVSREERTQDFLKNADVAVLLLYAGRAFDATDREIIFKRIKKVGMGKIIIAINKYDMSYQNGDTISEIINNVKEEISKALIESNDTSMNELLSDIEPIPMSASMALLSKVPMAEIQNNELHTFNWKRFTDIFEISTQAEMLEKSLVADLDNAIESVIEHEKMSILVKKPTSTIMQRGDSKKTDIEIELNKINELVTTLEKPDQNIIDKAKQLKKANRNIEREIDNFNTDLFDQIEEKIVAIKRRIDDSIVGSKKKIKNNIETESVFQKNKIADETNDSIKEAIKKIDYFIEDGKENILKLVRKKSEELSNEVVFLLNEHVDDADDIIKSFILTIKKIRINFDYEMGASPIRQNSRDFFDGGIFFPLNIPKEIIDKFQWKMNLKEEVNIAFESIENNLIEVESQFNKLKDEYCRNFDNKAFSHILSNLIIVLEEVNENIETKASKLNDSKEKQAIILQQESEIKSQIKDMNELKLELGL</sequence>
<keyword evidence="3" id="KW-0378">Hydrolase</keyword>
<feature type="domain" description="Dynamin N-terminal" evidence="7">
    <location>
        <begin position="48"/>
        <end position="250"/>
    </location>
</feature>
<evidence type="ECO:0000259" key="7">
    <source>
        <dbReference type="Pfam" id="PF00350"/>
    </source>
</evidence>
<evidence type="ECO:0000256" key="1">
    <source>
        <dbReference type="ARBA" id="ARBA00004370"/>
    </source>
</evidence>
<protein>
    <recommendedName>
        <fullName evidence="7">Dynamin N-terminal domain-containing protein</fullName>
    </recommendedName>
</protein>
<evidence type="ECO:0000313" key="8">
    <source>
        <dbReference type="EMBL" id="NRS93555.1"/>
    </source>
</evidence>
<accession>A0A8J8K6B4</accession>
<dbReference type="GO" id="GO:0005525">
    <property type="term" value="F:GTP binding"/>
    <property type="evidence" value="ECO:0007669"/>
    <property type="project" value="UniProtKB-KW"/>
</dbReference>